<protein>
    <submittedName>
        <fullName evidence="2">Uncharacterized protein</fullName>
    </submittedName>
</protein>
<dbReference type="EMBL" id="MN740605">
    <property type="protein sequence ID" value="QHS78820.1"/>
    <property type="molecule type" value="Genomic_DNA"/>
</dbReference>
<name>A0A6C0AH97_9ZZZZ</name>
<organism evidence="2">
    <name type="scientific">viral metagenome</name>
    <dbReference type="NCBI Taxonomy" id="1070528"/>
    <lineage>
        <taxon>unclassified sequences</taxon>
        <taxon>metagenomes</taxon>
        <taxon>organismal metagenomes</taxon>
    </lineage>
</organism>
<reference evidence="2" key="1">
    <citation type="journal article" date="2020" name="Nature">
        <title>Giant virus diversity and host interactions through global metagenomics.</title>
        <authorList>
            <person name="Schulz F."/>
            <person name="Roux S."/>
            <person name="Paez-Espino D."/>
            <person name="Jungbluth S."/>
            <person name="Walsh D.A."/>
            <person name="Denef V.J."/>
            <person name="McMahon K.D."/>
            <person name="Konstantinidis K.T."/>
            <person name="Eloe-Fadrosh E.A."/>
            <person name="Kyrpides N.C."/>
            <person name="Woyke T."/>
        </authorList>
    </citation>
    <scope>NUCLEOTIDE SEQUENCE</scope>
    <source>
        <strain evidence="2">GVMAG-S-1024976-23</strain>
    </source>
</reference>
<accession>A0A6C0AH97</accession>
<evidence type="ECO:0000256" key="1">
    <source>
        <dbReference type="SAM" id="MobiDB-lite"/>
    </source>
</evidence>
<dbReference type="AlphaFoldDB" id="A0A6C0AH97"/>
<evidence type="ECO:0000313" key="2">
    <source>
        <dbReference type="EMBL" id="QHS78820.1"/>
    </source>
</evidence>
<feature type="region of interest" description="Disordered" evidence="1">
    <location>
        <begin position="180"/>
        <end position="211"/>
    </location>
</feature>
<proteinExistence type="predicted"/>
<sequence>MEAIASNIAKKKQFYSNKLKTFGNWSTKKSSINGTSDKYIRNMLSQMLKELSLPQSNVSNIINTIYSRDFDTTKLVNCVYKYKNNIFDLLSNDSNVRIHSANAAIYSLETIGVKTNGLHTGQLSGLCIFVQFILCGGRNELEGFGASENLVEKWKKQQKLLKQKQIQERQKQIKEECRKTTNIVNHEEEEDEHEKSTSPQELNIPDSWEDL</sequence>